<keyword evidence="1" id="KW-0472">Membrane</keyword>
<dbReference type="Proteomes" id="UP000282483">
    <property type="component" value="Chromosome"/>
</dbReference>
<dbReference type="KEGG" id="rvi:RVIR1_10110"/>
<dbReference type="AlphaFoldDB" id="A0A2Z5UWT1"/>
<keyword evidence="1" id="KW-1133">Transmembrane helix</keyword>
<organism evidence="3 4">
    <name type="scientific">Candidatus Rickettsiella viridis</name>
    <dbReference type="NCBI Taxonomy" id="676208"/>
    <lineage>
        <taxon>Bacteria</taxon>
        <taxon>Pseudomonadati</taxon>
        <taxon>Pseudomonadota</taxon>
        <taxon>Gammaproteobacteria</taxon>
        <taxon>Legionellales</taxon>
        <taxon>Coxiellaceae</taxon>
        <taxon>Rickettsiella</taxon>
    </lineage>
</organism>
<dbReference type="InterPro" id="IPR051624">
    <property type="entry name" value="RMD1/Sad1-interacting"/>
</dbReference>
<dbReference type="RefSeq" id="WP_126322946.1">
    <property type="nucleotide sequence ID" value="NZ_AP018005.1"/>
</dbReference>
<reference evidence="3 4" key="1">
    <citation type="submission" date="2017-03" db="EMBL/GenBank/DDBJ databases">
        <title>The genome sequence of Candidatus Rickettsiella viridis.</title>
        <authorList>
            <person name="Nikoh N."/>
            <person name="Tsuchida T."/>
            <person name="Yamaguchi K."/>
            <person name="Maeda T."/>
            <person name="Shigenobu S."/>
            <person name="Fukatsu T."/>
        </authorList>
    </citation>
    <scope>NUCLEOTIDE SEQUENCE [LARGE SCALE GENOMIC DNA]</scope>
    <source>
        <strain evidence="3 4">Ap-RA04</strain>
    </source>
</reference>
<keyword evidence="1" id="KW-0812">Transmembrane</keyword>
<evidence type="ECO:0000259" key="2">
    <source>
        <dbReference type="Pfam" id="PF02582"/>
    </source>
</evidence>
<dbReference type="OrthoDB" id="529323at2"/>
<dbReference type="PANTHER" id="PTHR16255">
    <property type="entry name" value="REQUIRED FOR MEIOTIC NUCLEAR DIVISION PROTEIN 1 HOMOLOG"/>
    <property type="match status" value="1"/>
</dbReference>
<feature type="domain" description="DUF155" evidence="2">
    <location>
        <begin position="46"/>
        <end position="224"/>
    </location>
</feature>
<dbReference type="PANTHER" id="PTHR16255:SF1">
    <property type="entry name" value="REQUIRED FOR MEIOTIC NUCLEAR DIVISION PROTEIN 1 HOMOLOG"/>
    <property type="match status" value="1"/>
</dbReference>
<name>A0A2Z5UWT1_9COXI</name>
<keyword evidence="4" id="KW-1185">Reference proteome</keyword>
<gene>
    <name evidence="3" type="ORF">RVIR1_10110</name>
</gene>
<protein>
    <recommendedName>
        <fullName evidence="2">DUF155 domain-containing protein</fullName>
    </recommendedName>
</protein>
<dbReference type="EMBL" id="AP018005">
    <property type="protein sequence ID" value="BBB15483.1"/>
    <property type="molecule type" value="Genomic_DNA"/>
</dbReference>
<accession>A0A2Z5UWT1</accession>
<sequence length="269" mass="31883">MRCISFCTAASYKLSALADYFRSRYYTAKLFRNVLYITKNNKEIDIFFFSHGCFVTWGLRKEQEERLIKQIAPFSEGVLKKAEIERDRFIYHIDKETRIFPHQRFNVDVITLEEGETDNIQMKLAISYGLAQSIKLEFYEESIQKNIRANSRFPKELAEDGKISLSRRAISKRIGEIFLTRSSVNLSSEYLDVPEYFWRYSNLEEYYVMTEKFLDITKRVEALNHKLDVVHEILEMLNSQLEHRYSSILESVIILLIFIEIVVQIIQHV</sequence>
<evidence type="ECO:0000313" key="3">
    <source>
        <dbReference type="EMBL" id="BBB15483.1"/>
    </source>
</evidence>
<evidence type="ECO:0000313" key="4">
    <source>
        <dbReference type="Proteomes" id="UP000282483"/>
    </source>
</evidence>
<proteinExistence type="predicted"/>
<dbReference type="Pfam" id="PF02582">
    <property type="entry name" value="DUF155"/>
    <property type="match status" value="1"/>
</dbReference>
<dbReference type="InterPro" id="IPR003734">
    <property type="entry name" value="DUF155"/>
</dbReference>
<evidence type="ECO:0000256" key="1">
    <source>
        <dbReference type="SAM" id="Phobius"/>
    </source>
</evidence>
<feature type="transmembrane region" description="Helical" evidence="1">
    <location>
        <begin position="245"/>
        <end position="266"/>
    </location>
</feature>